<evidence type="ECO:0000313" key="8">
    <source>
        <dbReference type="EMBL" id="CAF4434005.1"/>
    </source>
</evidence>
<evidence type="ECO:0000313" key="7">
    <source>
        <dbReference type="EMBL" id="CAF4310218.1"/>
    </source>
</evidence>
<evidence type="ECO:0000259" key="5">
    <source>
        <dbReference type="Pfam" id="PF01494"/>
    </source>
</evidence>
<accession>A0A8S2W543</accession>
<dbReference type="PANTHER" id="PTHR46972:SF1">
    <property type="entry name" value="FAD DEPENDENT OXIDOREDUCTASE DOMAIN-CONTAINING PROTEIN"/>
    <property type="match status" value="1"/>
</dbReference>
<dbReference type="Gene3D" id="3.50.50.60">
    <property type="entry name" value="FAD/NAD(P)-binding domain"/>
    <property type="match status" value="1"/>
</dbReference>
<feature type="domain" description="FAD-binding" evidence="5">
    <location>
        <begin position="10"/>
        <end position="65"/>
    </location>
</feature>
<dbReference type="InterPro" id="IPR002938">
    <property type="entry name" value="FAD-bd"/>
</dbReference>
<dbReference type="Proteomes" id="UP000681720">
    <property type="component" value="Unassembled WGS sequence"/>
</dbReference>
<keyword evidence="1" id="KW-0285">Flavoprotein</keyword>
<dbReference type="InterPro" id="IPR036188">
    <property type="entry name" value="FAD/NAD-bd_sf"/>
</dbReference>
<evidence type="ECO:0000313" key="6">
    <source>
        <dbReference type="EMBL" id="CAF4309138.1"/>
    </source>
</evidence>
<feature type="non-terminal residue" evidence="9">
    <location>
        <position position="79"/>
    </location>
</feature>
<keyword evidence="2" id="KW-0274">FAD</keyword>
<dbReference type="EMBL" id="CAJOBJ010064850">
    <property type="protein sequence ID" value="CAF4434005.1"/>
    <property type="molecule type" value="Genomic_DNA"/>
</dbReference>
<evidence type="ECO:0000256" key="4">
    <source>
        <dbReference type="ARBA" id="ARBA00023033"/>
    </source>
</evidence>
<dbReference type="SUPFAM" id="SSF51905">
    <property type="entry name" value="FAD/NAD(P)-binding domain"/>
    <property type="match status" value="1"/>
</dbReference>
<evidence type="ECO:0000256" key="2">
    <source>
        <dbReference type="ARBA" id="ARBA00022827"/>
    </source>
</evidence>
<dbReference type="EMBL" id="CAJOBJ010065014">
    <property type="protein sequence ID" value="CAF4434694.1"/>
    <property type="molecule type" value="Genomic_DNA"/>
</dbReference>
<proteinExistence type="predicted"/>
<reference evidence="9" key="1">
    <citation type="submission" date="2021-02" db="EMBL/GenBank/DDBJ databases">
        <authorList>
            <person name="Nowell W R."/>
        </authorList>
    </citation>
    <scope>NUCLEOTIDE SEQUENCE</scope>
</reference>
<evidence type="ECO:0000256" key="1">
    <source>
        <dbReference type="ARBA" id="ARBA00022630"/>
    </source>
</evidence>
<dbReference type="EMBL" id="CAJOBH010037433">
    <property type="protein sequence ID" value="CAF4310218.1"/>
    <property type="molecule type" value="Genomic_DNA"/>
</dbReference>
<keyword evidence="3" id="KW-0560">Oxidoreductase</keyword>
<keyword evidence="4" id="KW-0503">Monooxygenase</keyword>
<gene>
    <name evidence="6" type="ORF">BYL167_LOCUS27803</name>
    <name evidence="7" type="ORF">BYL167_LOCUS27844</name>
    <name evidence="8" type="ORF">GIL414_LOCUS31659</name>
    <name evidence="9" type="ORF">GIL414_LOCUS31690</name>
</gene>
<sequence length="79" mass="8761">MSDPKLNGIQIVLVGDAAHPMSPFKGQGANQALLDAVELADIIAQNSQDLHSSISQYEDRMLQRVYTKVMQSRERVTSF</sequence>
<dbReference type="Proteomes" id="UP000681967">
    <property type="component" value="Unassembled WGS sequence"/>
</dbReference>
<dbReference type="PANTHER" id="PTHR46972">
    <property type="entry name" value="MONOOXYGENASE ASQM-RELATED"/>
    <property type="match status" value="1"/>
</dbReference>
<comment type="caution">
    <text evidence="9">The sequence shown here is derived from an EMBL/GenBank/DDBJ whole genome shotgun (WGS) entry which is preliminary data.</text>
</comment>
<protein>
    <recommendedName>
        <fullName evidence="5">FAD-binding domain-containing protein</fullName>
    </recommendedName>
</protein>
<name>A0A8S2W543_9BILA</name>
<organism evidence="9 10">
    <name type="scientific">Rotaria magnacalcarata</name>
    <dbReference type="NCBI Taxonomy" id="392030"/>
    <lineage>
        <taxon>Eukaryota</taxon>
        <taxon>Metazoa</taxon>
        <taxon>Spiralia</taxon>
        <taxon>Gnathifera</taxon>
        <taxon>Rotifera</taxon>
        <taxon>Eurotatoria</taxon>
        <taxon>Bdelloidea</taxon>
        <taxon>Philodinida</taxon>
        <taxon>Philodinidae</taxon>
        <taxon>Rotaria</taxon>
    </lineage>
</organism>
<dbReference type="PRINTS" id="PR00420">
    <property type="entry name" value="RNGMNOXGNASE"/>
</dbReference>
<dbReference type="AlphaFoldDB" id="A0A8S2W543"/>
<dbReference type="EMBL" id="CAJOBH010037221">
    <property type="protein sequence ID" value="CAF4309138.1"/>
    <property type="molecule type" value="Genomic_DNA"/>
</dbReference>
<dbReference type="GO" id="GO:0004497">
    <property type="term" value="F:monooxygenase activity"/>
    <property type="evidence" value="ECO:0007669"/>
    <property type="project" value="UniProtKB-KW"/>
</dbReference>
<evidence type="ECO:0000256" key="3">
    <source>
        <dbReference type="ARBA" id="ARBA00023002"/>
    </source>
</evidence>
<evidence type="ECO:0000313" key="9">
    <source>
        <dbReference type="EMBL" id="CAF4434694.1"/>
    </source>
</evidence>
<dbReference type="Pfam" id="PF01494">
    <property type="entry name" value="FAD_binding_3"/>
    <property type="match status" value="1"/>
</dbReference>
<evidence type="ECO:0000313" key="10">
    <source>
        <dbReference type="Proteomes" id="UP000681720"/>
    </source>
</evidence>
<dbReference type="GO" id="GO:0071949">
    <property type="term" value="F:FAD binding"/>
    <property type="evidence" value="ECO:0007669"/>
    <property type="project" value="InterPro"/>
</dbReference>